<evidence type="ECO:0000256" key="3">
    <source>
        <dbReference type="SAM" id="MobiDB-lite"/>
    </source>
</evidence>
<keyword evidence="2" id="KW-0813">Transport</keyword>
<feature type="domain" description="CusB-like beta-barrel" evidence="5">
    <location>
        <begin position="246"/>
        <end position="323"/>
    </location>
</feature>
<evidence type="ECO:0000313" key="8">
    <source>
        <dbReference type="Proteomes" id="UP001620460"/>
    </source>
</evidence>
<dbReference type="Pfam" id="PF25975">
    <property type="entry name" value="CzcB_C"/>
    <property type="match status" value="1"/>
</dbReference>
<sequence length="426" mass="44250">MKRILIVIGALAGAAVLLVLGYVGGRHAGATPPRANVAATAQGTPRKVLYWYDTMVPDQHFDHPGLSPMGMQMVPKYADEGSTDKDVVHIDPSTVQNLGVRTAPVVRRVLAAQWEVPGTVGWNLRDAVTVSARTDAVVARLDVRAPYTAVKAGQPLAELLAPSWNSAIAEYRALQQARSSDAQALRAAARQRLQVLGLTAPDIASAHDGRVTLHAPQDGVVTALDVREGQQVGAGQTLMTLNGLSTVWVEAALPQAMAGTVRAGTPVTVRATALPGQVFRGQVETLLPDIDATTRTQRARIVLANPGDALSPGMFVDVALQPASGPPTPVVPDGAVIATGSAMPRVIVAEGDGRFRPVPVRMGRSAGGYTEVLAGLAGGERVVVSGQFLIDSEASLSGALQRLQTGEPAPAASAAMPGTSPPEPRP</sequence>
<dbReference type="InterPro" id="IPR058790">
    <property type="entry name" value="BSH_CusB"/>
</dbReference>
<dbReference type="Gene3D" id="2.40.30.170">
    <property type="match status" value="1"/>
</dbReference>
<dbReference type="PANTHER" id="PTHR30097">
    <property type="entry name" value="CATION EFFLUX SYSTEM PROTEIN CUSB"/>
    <property type="match status" value="1"/>
</dbReference>
<dbReference type="InterPro" id="IPR051909">
    <property type="entry name" value="MFP_Cation_Efflux"/>
</dbReference>
<evidence type="ECO:0000259" key="4">
    <source>
        <dbReference type="Pfam" id="PF25919"/>
    </source>
</evidence>
<comment type="similarity">
    <text evidence="1">Belongs to the membrane fusion protein (MFP) (TC 8.A.1) family.</text>
</comment>
<dbReference type="RefSeq" id="WP_404629980.1">
    <property type="nucleotide sequence ID" value="NZ_JADIKM010000001.1"/>
</dbReference>
<dbReference type="InterPro" id="IPR058792">
    <property type="entry name" value="Beta-barrel_RND_2"/>
</dbReference>
<keyword evidence="8" id="KW-1185">Reference proteome</keyword>
<dbReference type="Pfam" id="PF25954">
    <property type="entry name" value="Beta-barrel_RND_2"/>
    <property type="match status" value="1"/>
</dbReference>
<comment type="caution">
    <text evidence="7">The sequence shown here is derived from an EMBL/GenBank/DDBJ whole genome shotgun (WGS) entry which is preliminary data.</text>
</comment>
<dbReference type="Pfam" id="PF25919">
    <property type="entry name" value="BSH_CusB"/>
    <property type="match status" value="1"/>
</dbReference>
<protein>
    <submittedName>
        <fullName evidence="7">Efflux RND transporter periplasmic adaptor subunit</fullName>
    </submittedName>
</protein>
<dbReference type="Proteomes" id="UP001620460">
    <property type="component" value="Unassembled WGS sequence"/>
</dbReference>
<dbReference type="SUPFAM" id="SSF111369">
    <property type="entry name" value="HlyD-like secretion proteins"/>
    <property type="match status" value="1"/>
</dbReference>
<dbReference type="InterPro" id="IPR006143">
    <property type="entry name" value="RND_pump_MFP"/>
</dbReference>
<evidence type="ECO:0000256" key="2">
    <source>
        <dbReference type="ARBA" id="ARBA00022448"/>
    </source>
</evidence>
<feature type="domain" description="CusB-like barrel-sandwich hybrid" evidence="4">
    <location>
        <begin position="129"/>
        <end position="242"/>
    </location>
</feature>
<reference evidence="7 8" key="1">
    <citation type="submission" date="2020-10" db="EMBL/GenBank/DDBJ databases">
        <title>Phylogeny of dyella-like bacteria.</title>
        <authorList>
            <person name="Fu J."/>
        </authorList>
    </citation>
    <scope>NUCLEOTIDE SEQUENCE [LARGE SCALE GENOMIC DNA]</scope>
    <source>
        <strain evidence="7 8">Gsoil3046</strain>
    </source>
</reference>
<evidence type="ECO:0000313" key="7">
    <source>
        <dbReference type="EMBL" id="MFK2902861.1"/>
    </source>
</evidence>
<feature type="domain" description="CzcB-like C-terminal circularly permuted SH3-like" evidence="6">
    <location>
        <begin position="350"/>
        <end position="390"/>
    </location>
</feature>
<dbReference type="PANTHER" id="PTHR30097:SF15">
    <property type="entry name" value="CATION EFFLUX SYSTEM PROTEIN CUSB"/>
    <property type="match status" value="1"/>
</dbReference>
<evidence type="ECO:0000259" key="6">
    <source>
        <dbReference type="Pfam" id="PF25975"/>
    </source>
</evidence>
<dbReference type="InterPro" id="IPR058649">
    <property type="entry name" value="CzcB_C"/>
</dbReference>
<feature type="region of interest" description="Disordered" evidence="3">
    <location>
        <begin position="400"/>
        <end position="426"/>
    </location>
</feature>
<dbReference type="Gene3D" id="2.40.420.20">
    <property type="match status" value="1"/>
</dbReference>
<organism evidence="7 8">
    <name type="scientific">Dyella ginsengisoli</name>
    <dbReference type="NCBI Taxonomy" id="363848"/>
    <lineage>
        <taxon>Bacteria</taxon>
        <taxon>Pseudomonadati</taxon>
        <taxon>Pseudomonadota</taxon>
        <taxon>Gammaproteobacteria</taxon>
        <taxon>Lysobacterales</taxon>
        <taxon>Rhodanobacteraceae</taxon>
        <taxon>Dyella</taxon>
    </lineage>
</organism>
<dbReference type="EMBL" id="JADIKM010000001">
    <property type="protein sequence ID" value="MFK2902861.1"/>
    <property type="molecule type" value="Genomic_DNA"/>
</dbReference>
<evidence type="ECO:0000256" key="1">
    <source>
        <dbReference type="ARBA" id="ARBA00009477"/>
    </source>
</evidence>
<gene>
    <name evidence="7" type="ORF">ISP17_02710</name>
</gene>
<proteinExistence type="inferred from homology"/>
<name>A0ABW8JRH6_9GAMM</name>
<dbReference type="NCBIfam" id="TIGR01730">
    <property type="entry name" value="RND_mfp"/>
    <property type="match status" value="1"/>
</dbReference>
<accession>A0ABW8JRH6</accession>
<dbReference type="Gene3D" id="6.10.140.730">
    <property type="match status" value="1"/>
</dbReference>
<evidence type="ECO:0000259" key="5">
    <source>
        <dbReference type="Pfam" id="PF25954"/>
    </source>
</evidence>